<gene>
    <name evidence="3" type="ORF">BCR43DRAFT_509863</name>
</gene>
<dbReference type="AlphaFoldDB" id="A0A1X2HUF2"/>
<evidence type="ECO:0000313" key="4">
    <source>
        <dbReference type="Proteomes" id="UP000242180"/>
    </source>
</evidence>
<dbReference type="GO" id="GO:0015079">
    <property type="term" value="F:potassium ion transmembrane transporter activity"/>
    <property type="evidence" value="ECO:0007669"/>
    <property type="project" value="InterPro"/>
</dbReference>
<keyword evidence="4" id="KW-1185">Reference proteome</keyword>
<dbReference type="InterPro" id="IPR031606">
    <property type="entry name" value="Kch1/2"/>
</dbReference>
<dbReference type="PANTHER" id="PTHR36424">
    <property type="entry name" value="PHEROMONE-REGULATED MEMBRANE PROTEIN 6"/>
    <property type="match status" value="1"/>
</dbReference>
<comment type="caution">
    <text evidence="3">The sequence shown here is derived from an EMBL/GenBank/DDBJ whole genome shotgun (WGS) entry which is preliminary data.</text>
</comment>
<keyword evidence="2" id="KW-0472">Membrane</keyword>
<feature type="region of interest" description="Disordered" evidence="1">
    <location>
        <begin position="325"/>
        <end position="382"/>
    </location>
</feature>
<feature type="compositionally biased region" description="Polar residues" evidence="1">
    <location>
        <begin position="325"/>
        <end position="339"/>
    </location>
</feature>
<evidence type="ECO:0000256" key="2">
    <source>
        <dbReference type="SAM" id="Phobius"/>
    </source>
</evidence>
<accession>A0A1X2HUF2</accession>
<name>A0A1X2HUF2_SYNRA</name>
<dbReference type="GO" id="GO:0005886">
    <property type="term" value="C:plasma membrane"/>
    <property type="evidence" value="ECO:0007669"/>
    <property type="project" value="InterPro"/>
</dbReference>
<dbReference type="Pfam" id="PF16944">
    <property type="entry name" value="KCH"/>
    <property type="match status" value="1"/>
</dbReference>
<keyword evidence="2" id="KW-0812">Transmembrane</keyword>
<feature type="region of interest" description="Disordered" evidence="1">
    <location>
        <begin position="187"/>
        <end position="212"/>
    </location>
</feature>
<dbReference type="Proteomes" id="UP000242180">
    <property type="component" value="Unassembled WGS sequence"/>
</dbReference>
<evidence type="ECO:0000313" key="3">
    <source>
        <dbReference type="EMBL" id="ORZ02728.1"/>
    </source>
</evidence>
<protein>
    <submittedName>
        <fullName evidence="3">Uncharacterized protein</fullName>
    </submittedName>
</protein>
<feature type="region of interest" description="Disordered" evidence="1">
    <location>
        <begin position="227"/>
        <end position="278"/>
    </location>
</feature>
<organism evidence="3 4">
    <name type="scientific">Syncephalastrum racemosum</name>
    <name type="common">Filamentous fungus</name>
    <dbReference type="NCBI Taxonomy" id="13706"/>
    <lineage>
        <taxon>Eukaryota</taxon>
        <taxon>Fungi</taxon>
        <taxon>Fungi incertae sedis</taxon>
        <taxon>Mucoromycota</taxon>
        <taxon>Mucoromycotina</taxon>
        <taxon>Mucoromycetes</taxon>
        <taxon>Mucorales</taxon>
        <taxon>Syncephalastraceae</taxon>
        <taxon>Syncephalastrum</taxon>
    </lineage>
</organism>
<feature type="compositionally biased region" description="Polar residues" evidence="1">
    <location>
        <begin position="234"/>
        <end position="243"/>
    </location>
</feature>
<dbReference type="PANTHER" id="PTHR36424:SF1">
    <property type="entry name" value="LOW AFFINITY K(+) TRANSPORTER 1-RELATED"/>
    <property type="match status" value="1"/>
</dbReference>
<evidence type="ECO:0000256" key="1">
    <source>
        <dbReference type="SAM" id="MobiDB-lite"/>
    </source>
</evidence>
<dbReference type="STRING" id="13706.A0A1X2HUF2"/>
<dbReference type="OrthoDB" id="2128042at2759"/>
<sequence>MPNGRSAKRTSRIIQQRASQFIQIQKGPKWKRELVPDHKFDYLDVEEFRKASFYNCIRSRKRNDMWAFYVFYTLKGWKRLLFAQGPRQIIAGITVYALLKSAWTAKDGSFHLDTDWDVYGTDWPQRVALISMSFTCLLWCLSIIDLGVACVLYVPVFIRIQGNLKEYCCHKIDKRITEILEKQRQKRLRAQEKNNSKKKPSKKEQEAEKLAAAMDPVQEEHMSYNLDDDHSNLLHGSSNSASNKIAIGTPRTPYSETPRTPYSEPAYPTSPYNPPPPRRAYTDRSYDYYNSPVPPMPQVNHNYHPPSYEQSDASYFELQSPYQHHQQASPFPSTPSMNYQEHIYDSHVPQTPHHQPSPLPGHRAAGPVHGSYGSNSPYSDYF</sequence>
<proteinExistence type="predicted"/>
<dbReference type="EMBL" id="MCGN01000001">
    <property type="protein sequence ID" value="ORZ02728.1"/>
    <property type="molecule type" value="Genomic_DNA"/>
</dbReference>
<dbReference type="InParanoid" id="A0A1X2HUF2"/>
<feature type="compositionally biased region" description="Polar residues" evidence="1">
    <location>
        <begin position="372"/>
        <end position="382"/>
    </location>
</feature>
<feature type="transmembrane region" description="Helical" evidence="2">
    <location>
        <begin position="136"/>
        <end position="158"/>
    </location>
</feature>
<keyword evidence="2" id="KW-1133">Transmembrane helix</keyword>
<reference evidence="3 4" key="1">
    <citation type="submission" date="2016-07" db="EMBL/GenBank/DDBJ databases">
        <title>Pervasive Adenine N6-methylation of Active Genes in Fungi.</title>
        <authorList>
            <consortium name="DOE Joint Genome Institute"/>
            <person name="Mondo S.J."/>
            <person name="Dannebaum R.O."/>
            <person name="Kuo R.C."/>
            <person name="Labutti K."/>
            <person name="Haridas S."/>
            <person name="Kuo A."/>
            <person name="Salamov A."/>
            <person name="Ahrendt S.R."/>
            <person name="Lipzen A."/>
            <person name="Sullivan W."/>
            <person name="Andreopoulos W.B."/>
            <person name="Clum A."/>
            <person name="Lindquist E."/>
            <person name="Daum C."/>
            <person name="Ramamoorthy G.K."/>
            <person name="Gryganskyi A."/>
            <person name="Culley D."/>
            <person name="Magnuson J.K."/>
            <person name="James T.Y."/>
            <person name="O'Malley M.A."/>
            <person name="Stajich J.E."/>
            <person name="Spatafora J.W."/>
            <person name="Visel A."/>
            <person name="Grigoriev I.V."/>
        </authorList>
    </citation>
    <scope>NUCLEOTIDE SEQUENCE [LARGE SCALE GENOMIC DNA]</scope>
    <source>
        <strain evidence="3 4">NRRL 2496</strain>
    </source>
</reference>